<dbReference type="InterPro" id="IPR000871">
    <property type="entry name" value="Beta-lactam_class-A"/>
</dbReference>
<dbReference type="InterPro" id="IPR045155">
    <property type="entry name" value="Beta-lactam_cat"/>
</dbReference>
<dbReference type="GO" id="GO:0030655">
    <property type="term" value="P:beta-lactam antibiotic catabolic process"/>
    <property type="evidence" value="ECO:0007669"/>
    <property type="project" value="InterPro"/>
</dbReference>
<dbReference type="Gene3D" id="3.40.710.10">
    <property type="entry name" value="DD-peptidase/beta-lactamase superfamily"/>
    <property type="match status" value="1"/>
</dbReference>
<protein>
    <recommendedName>
        <fullName evidence="2">Beta-lactamase class A catalytic domain-containing protein</fullName>
    </recommendedName>
</protein>
<evidence type="ECO:0000256" key="1">
    <source>
        <dbReference type="SAM" id="MobiDB-lite"/>
    </source>
</evidence>
<organism evidence="3">
    <name type="scientific">uncultured Solirubrobacteraceae bacterium</name>
    <dbReference type="NCBI Taxonomy" id="1162706"/>
    <lineage>
        <taxon>Bacteria</taxon>
        <taxon>Bacillati</taxon>
        <taxon>Actinomycetota</taxon>
        <taxon>Thermoleophilia</taxon>
        <taxon>Solirubrobacterales</taxon>
        <taxon>Solirubrobacteraceae</taxon>
        <taxon>environmental samples</taxon>
    </lineage>
</organism>
<evidence type="ECO:0000313" key="3">
    <source>
        <dbReference type="EMBL" id="CAA9471843.1"/>
    </source>
</evidence>
<feature type="compositionally biased region" description="Pro residues" evidence="1">
    <location>
        <begin position="258"/>
        <end position="287"/>
    </location>
</feature>
<sequence length="287" mass="31820">MLAALAMLPTMAARPAVDPRVPAGWHPDVRAAREYAGRRQGEISFSVRTHDRAWGHRPRRSVNSASVFKAMLLVAYLDHPSVRRRALSDFDRALLAPMIRYSDNDTATRVRDLVGAAALDRLARRARMRSFRLSPVWGLSQINADDQSRFFLRLPELVVPRHRRYARKLLAGIVPEQRWGIAKVRPRGWKLYFKGGWGSGTGLVSHQVALLERGRQRVSVAIMTTGSPNHEYSQTTLRGVAVRLLRGLERAGTASPRAPRPSPSPCPPPSPTPSATPSPSPSPSPFP</sequence>
<gene>
    <name evidence="3" type="ORF">AVDCRST_MAG69-149</name>
</gene>
<dbReference type="EMBL" id="CADCVP010000018">
    <property type="protein sequence ID" value="CAA9471843.1"/>
    <property type="molecule type" value="Genomic_DNA"/>
</dbReference>
<evidence type="ECO:0000259" key="2">
    <source>
        <dbReference type="Pfam" id="PF13354"/>
    </source>
</evidence>
<name>A0A6J4RKR6_9ACTN</name>
<dbReference type="PANTHER" id="PTHR35333">
    <property type="entry name" value="BETA-LACTAMASE"/>
    <property type="match status" value="1"/>
</dbReference>
<proteinExistence type="predicted"/>
<accession>A0A6J4RKR6</accession>
<dbReference type="GO" id="GO:0008800">
    <property type="term" value="F:beta-lactamase activity"/>
    <property type="evidence" value="ECO:0007669"/>
    <property type="project" value="InterPro"/>
</dbReference>
<dbReference type="SUPFAM" id="SSF56601">
    <property type="entry name" value="beta-lactamase/transpeptidase-like"/>
    <property type="match status" value="1"/>
</dbReference>
<dbReference type="InterPro" id="IPR012338">
    <property type="entry name" value="Beta-lactam/transpept-like"/>
</dbReference>
<dbReference type="AlphaFoldDB" id="A0A6J4RKR6"/>
<dbReference type="Pfam" id="PF13354">
    <property type="entry name" value="Beta-lactamase2"/>
    <property type="match status" value="1"/>
</dbReference>
<dbReference type="GO" id="GO:0046677">
    <property type="term" value="P:response to antibiotic"/>
    <property type="evidence" value="ECO:0007669"/>
    <property type="project" value="InterPro"/>
</dbReference>
<feature type="domain" description="Beta-lactamase class A catalytic" evidence="2">
    <location>
        <begin position="93"/>
        <end position="224"/>
    </location>
</feature>
<reference evidence="3" key="1">
    <citation type="submission" date="2020-02" db="EMBL/GenBank/DDBJ databases">
        <authorList>
            <person name="Meier V. D."/>
        </authorList>
    </citation>
    <scope>NUCLEOTIDE SEQUENCE</scope>
    <source>
        <strain evidence="3">AVDCRST_MAG69</strain>
    </source>
</reference>
<feature type="region of interest" description="Disordered" evidence="1">
    <location>
        <begin position="249"/>
        <end position="287"/>
    </location>
</feature>
<dbReference type="PANTHER" id="PTHR35333:SF3">
    <property type="entry name" value="BETA-LACTAMASE-TYPE TRANSPEPTIDASE FOLD CONTAINING PROTEIN"/>
    <property type="match status" value="1"/>
</dbReference>